<dbReference type="SUPFAM" id="SSF51735">
    <property type="entry name" value="NAD(P)-binding Rossmann-fold domains"/>
    <property type="match status" value="1"/>
</dbReference>
<dbReference type="PATRIC" id="fig|1365248.3.peg.3202"/>
<dbReference type="Pfam" id="PF00106">
    <property type="entry name" value="adh_short"/>
    <property type="match status" value="1"/>
</dbReference>
<dbReference type="PANTHER" id="PTHR44196">
    <property type="entry name" value="DEHYDROGENASE/REDUCTASE SDR FAMILY MEMBER 7B"/>
    <property type="match status" value="1"/>
</dbReference>
<comment type="similarity">
    <text evidence="1 3">Belongs to the short-chain dehydrogenases/reductases (SDR) family.</text>
</comment>
<accession>A0A167K112</accession>
<dbReference type="EMBL" id="AUYC01000035">
    <property type="protein sequence ID" value="KZN61958.1"/>
    <property type="molecule type" value="Genomic_DNA"/>
</dbReference>
<dbReference type="PRINTS" id="PR00081">
    <property type="entry name" value="GDHRDH"/>
</dbReference>
<gene>
    <name evidence="4" type="ORF">N473_20665</name>
</gene>
<evidence type="ECO:0008006" key="6">
    <source>
        <dbReference type="Google" id="ProtNLM"/>
    </source>
</evidence>
<keyword evidence="2" id="KW-0560">Oxidoreductase</keyword>
<evidence type="ECO:0000256" key="2">
    <source>
        <dbReference type="ARBA" id="ARBA00023002"/>
    </source>
</evidence>
<proteinExistence type="inferred from homology"/>
<protein>
    <recommendedName>
        <fullName evidence="6">Short-chain dehydrogenase</fullName>
    </recommendedName>
</protein>
<dbReference type="GO" id="GO:0016020">
    <property type="term" value="C:membrane"/>
    <property type="evidence" value="ECO:0007669"/>
    <property type="project" value="TreeGrafter"/>
</dbReference>
<sequence length="264" mass="29245">MLSRYWPFKVLNSFITGDTNVNLVNKIIVITGGTSGIGRQIVEQLHAQNTIIVVARNSKRLEQLKKRYKNVICFSADLSDPDSYKPLSERIQAEYSRIDVLINNAAVQNEPFFTDPNFEYAQIAREINVNFTAVCSLSFLLLPALKAGDSESIILNINSGLSFVAKKSASVYCASKAAINLFSQSLSYQLEHTNIKVLQAFIPLVDTPMTQGRGGEKMSAEYAAQSILNGLKKQVPQHDIGKIKILRLLNALTPRLAKRLLKGS</sequence>
<evidence type="ECO:0000313" key="5">
    <source>
        <dbReference type="Proteomes" id="UP000076486"/>
    </source>
</evidence>
<evidence type="ECO:0000256" key="3">
    <source>
        <dbReference type="RuleBase" id="RU000363"/>
    </source>
</evidence>
<reference evidence="4 5" key="1">
    <citation type="submission" date="2013-07" db="EMBL/GenBank/DDBJ databases">
        <title>Comparative Genomic and Metabolomic Analysis of Twelve Strains of Pseudoalteromonas luteoviolacea.</title>
        <authorList>
            <person name="Vynne N.G."/>
            <person name="Mansson M."/>
            <person name="Gram L."/>
        </authorList>
    </citation>
    <scope>NUCLEOTIDE SEQUENCE [LARGE SCALE GENOMIC DNA]</scope>
    <source>
        <strain evidence="4 5">CPMOR-1</strain>
    </source>
</reference>
<evidence type="ECO:0000313" key="4">
    <source>
        <dbReference type="EMBL" id="KZN61958.1"/>
    </source>
</evidence>
<dbReference type="InterPro" id="IPR002347">
    <property type="entry name" value="SDR_fam"/>
</dbReference>
<organism evidence="4 5">
    <name type="scientific">Pseudoalteromonas luteoviolacea CPMOR-1</name>
    <dbReference type="NCBI Taxonomy" id="1365248"/>
    <lineage>
        <taxon>Bacteria</taxon>
        <taxon>Pseudomonadati</taxon>
        <taxon>Pseudomonadota</taxon>
        <taxon>Gammaproteobacteria</taxon>
        <taxon>Alteromonadales</taxon>
        <taxon>Pseudoalteromonadaceae</taxon>
        <taxon>Pseudoalteromonas</taxon>
    </lineage>
</organism>
<dbReference type="Proteomes" id="UP000076486">
    <property type="component" value="Unassembled WGS sequence"/>
</dbReference>
<dbReference type="InterPro" id="IPR020904">
    <property type="entry name" value="Sc_DH/Rdtase_CS"/>
</dbReference>
<comment type="caution">
    <text evidence="4">The sequence shown here is derived from an EMBL/GenBank/DDBJ whole genome shotgun (WGS) entry which is preliminary data.</text>
</comment>
<dbReference type="PANTHER" id="PTHR44196:SF1">
    <property type="entry name" value="DEHYDROGENASE_REDUCTASE SDR FAMILY MEMBER 7B"/>
    <property type="match status" value="1"/>
</dbReference>
<name>A0A167K112_9GAMM</name>
<dbReference type="PROSITE" id="PS00061">
    <property type="entry name" value="ADH_SHORT"/>
    <property type="match status" value="1"/>
</dbReference>
<dbReference type="AlphaFoldDB" id="A0A167K112"/>
<dbReference type="GO" id="GO:0016491">
    <property type="term" value="F:oxidoreductase activity"/>
    <property type="evidence" value="ECO:0007669"/>
    <property type="project" value="UniProtKB-KW"/>
</dbReference>
<dbReference type="InterPro" id="IPR036291">
    <property type="entry name" value="NAD(P)-bd_dom_sf"/>
</dbReference>
<dbReference type="Gene3D" id="3.40.50.720">
    <property type="entry name" value="NAD(P)-binding Rossmann-like Domain"/>
    <property type="match status" value="1"/>
</dbReference>
<evidence type="ECO:0000256" key="1">
    <source>
        <dbReference type="ARBA" id="ARBA00006484"/>
    </source>
</evidence>
<dbReference type="PRINTS" id="PR00080">
    <property type="entry name" value="SDRFAMILY"/>
</dbReference>